<feature type="domain" description="Rieske" evidence="7">
    <location>
        <begin position="55"/>
        <end position="151"/>
    </location>
</feature>
<dbReference type="GO" id="GO:0046872">
    <property type="term" value="F:metal ion binding"/>
    <property type="evidence" value="ECO:0007669"/>
    <property type="project" value="UniProtKB-KW"/>
</dbReference>
<keyword evidence="3" id="KW-0408">Iron</keyword>
<dbReference type="GO" id="GO:0051537">
    <property type="term" value="F:2 iron, 2 sulfur cluster binding"/>
    <property type="evidence" value="ECO:0007669"/>
    <property type="project" value="UniProtKB-KW"/>
</dbReference>
<evidence type="ECO:0000313" key="8">
    <source>
        <dbReference type="EMBL" id="QJW90398.1"/>
    </source>
</evidence>
<dbReference type="EMBL" id="CP053435">
    <property type="protein sequence ID" value="QJW90398.1"/>
    <property type="molecule type" value="Genomic_DNA"/>
</dbReference>
<dbReference type="InterPro" id="IPR036922">
    <property type="entry name" value="Rieske_2Fe-2S_sf"/>
</dbReference>
<dbReference type="PRINTS" id="PR00162">
    <property type="entry name" value="RIESKE"/>
</dbReference>
<dbReference type="GO" id="GO:0016020">
    <property type="term" value="C:membrane"/>
    <property type="evidence" value="ECO:0007669"/>
    <property type="project" value="InterPro"/>
</dbReference>
<keyword evidence="9" id="KW-1185">Reference proteome</keyword>
<dbReference type="Gene3D" id="2.102.10.10">
    <property type="entry name" value="Rieske [2Fe-2S] iron-sulphur domain"/>
    <property type="match status" value="1"/>
</dbReference>
<dbReference type="InterPro" id="IPR005805">
    <property type="entry name" value="Rieske_Fe-S_prot_C"/>
</dbReference>
<evidence type="ECO:0000256" key="2">
    <source>
        <dbReference type="ARBA" id="ARBA00022723"/>
    </source>
</evidence>
<keyword evidence="4" id="KW-0411">Iron-sulfur</keyword>
<evidence type="ECO:0000256" key="1">
    <source>
        <dbReference type="ARBA" id="ARBA00022714"/>
    </source>
</evidence>
<evidence type="ECO:0000256" key="4">
    <source>
        <dbReference type="ARBA" id="ARBA00023014"/>
    </source>
</evidence>
<dbReference type="SUPFAM" id="SSF50022">
    <property type="entry name" value="ISP domain"/>
    <property type="match status" value="1"/>
</dbReference>
<dbReference type="Proteomes" id="UP000502756">
    <property type="component" value="Chromosome"/>
</dbReference>
<reference evidence="8 9" key="1">
    <citation type="submission" date="2020-05" db="EMBL/GenBank/DDBJ databases">
        <title>Genome sequencing of Spirosoma sp. TS118.</title>
        <authorList>
            <person name="Lee J.-H."/>
            <person name="Jeong S."/>
            <person name="Zhao L."/>
            <person name="Jung J.-H."/>
            <person name="Kim M.-K."/>
            <person name="Lim S."/>
        </authorList>
    </citation>
    <scope>NUCLEOTIDE SEQUENCE [LARGE SCALE GENOMIC DNA]</scope>
    <source>
        <strain evidence="8 9">TS118</strain>
    </source>
</reference>
<dbReference type="PROSITE" id="PS51296">
    <property type="entry name" value="RIESKE"/>
    <property type="match status" value="1"/>
</dbReference>
<dbReference type="CDD" id="cd03467">
    <property type="entry name" value="Rieske"/>
    <property type="match status" value="1"/>
</dbReference>
<proteinExistence type="predicted"/>
<dbReference type="Pfam" id="PF00355">
    <property type="entry name" value="Rieske"/>
    <property type="match status" value="1"/>
</dbReference>
<dbReference type="AlphaFoldDB" id="A0A6M5Y7S5"/>
<dbReference type="RefSeq" id="WP_171740242.1">
    <property type="nucleotide sequence ID" value="NZ_CP053435.1"/>
</dbReference>
<evidence type="ECO:0000256" key="5">
    <source>
        <dbReference type="ARBA" id="ARBA00023157"/>
    </source>
</evidence>
<keyword evidence="5" id="KW-1015">Disulfide bond</keyword>
<sequence length="156" mass="16889">METILPASDGPTMPRHEFFRLVGTSVGTILLARCMAGCANDGAGDPNPSPEQAVDFVINLDEKVNENLKLKGGYVIIKNIIIAQTKDGQFVAVSAKCTHQGTQLVYKPTENQFYCPLHLSRFDITGKVVTGPASQPLIRYAVATLTNGTLRIQTMP</sequence>
<comment type="cofactor">
    <cofactor evidence="6">
        <name>[2Fe-2S] cluster</name>
        <dbReference type="ChEBI" id="CHEBI:190135"/>
    </cofactor>
</comment>
<evidence type="ECO:0000256" key="6">
    <source>
        <dbReference type="ARBA" id="ARBA00034078"/>
    </source>
</evidence>
<dbReference type="InterPro" id="IPR014349">
    <property type="entry name" value="Rieske_Fe-S_prot"/>
</dbReference>
<accession>A0A6M5Y7S5</accession>
<evidence type="ECO:0000313" key="9">
    <source>
        <dbReference type="Proteomes" id="UP000502756"/>
    </source>
</evidence>
<dbReference type="InterPro" id="IPR017941">
    <property type="entry name" value="Rieske_2Fe-2S"/>
</dbReference>
<protein>
    <submittedName>
        <fullName evidence="8">Rieske (2Fe-2S) protein</fullName>
    </submittedName>
</protein>
<keyword evidence="2" id="KW-0479">Metal-binding</keyword>
<evidence type="ECO:0000256" key="3">
    <source>
        <dbReference type="ARBA" id="ARBA00023004"/>
    </source>
</evidence>
<dbReference type="KEGG" id="stae:HNV11_13930"/>
<name>A0A6M5Y7S5_9BACT</name>
<dbReference type="PANTHER" id="PTHR10134">
    <property type="entry name" value="CYTOCHROME B-C1 COMPLEX SUBUNIT RIESKE, MITOCHONDRIAL"/>
    <property type="match status" value="1"/>
</dbReference>
<keyword evidence="1" id="KW-0001">2Fe-2S</keyword>
<organism evidence="8 9">
    <name type="scientific">Spirosoma taeanense</name>
    <dbReference type="NCBI Taxonomy" id="2735870"/>
    <lineage>
        <taxon>Bacteria</taxon>
        <taxon>Pseudomonadati</taxon>
        <taxon>Bacteroidota</taxon>
        <taxon>Cytophagia</taxon>
        <taxon>Cytophagales</taxon>
        <taxon>Cytophagaceae</taxon>
        <taxon>Spirosoma</taxon>
    </lineage>
</organism>
<evidence type="ECO:0000259" key="7">
    <source>
        <dbReference type="PROSITE" id="PS51296"/>
    </source>
</evidence>
<gene>
    <name evidence="8" type="ORF">HNV11_13930</name>
</gene>